<keyword evidence="4" id="KW-0496">Mitochondrion</keyword>
<organism evidence="3 5">
    <name type="scientific">Plasmodiophora brassicae</name>
    <name type="common">Clubroot disease agent</name>
    <dbReference type="NCBI Taxonomy" id="37360"/>
    <lineage>
        <taxon>Eukaryota</taxon>
        <taxon>Sar</taxon>
        <taxon>Rhizaria</taxon>
        <taxon>Endomyxa</taxon>
        <taxon>Phytomyxea</taxon>
        <taxon>Plasmodiophorida</taxon>
        <taxon>Plasmodiophoridae</taxon>
        <taxon>Plasmodiophora</taxon>
    </lineage>
</organism>
<reference evidence="3 5" key="1">
    <citation type="submission" date="2015-02" db="EMBL/GenBank/DDBJ databases">
        <authorList>
            <person name="Chooi Y.-H."/>
        </authorList>
    </citation>
    <scope>NUCLEOTIDE SEQUENCE [LARGE SCALE GENOMIC DNA]</scope>
    <source>
        <strain evidence="3">E3</strain>
    </source>
</reference>
<keyword evidence="1" id="KW-0732">Signal</keyword>
<sequence length="226" mass="24470">MLLIVGAVVVLACVRAAEGQAPIPARPDGWAVGPPGAPVVVDMFLDLMCPDCRADDPIITQLARHYGDRVRIVYHVFPLPYHRNAFAMAQLAHYIGNRLNTTGFLKWKTGAFAVQDSFGNQATSDLSQDDVNSRLADVVAQHVGIDKESALAALKDGQFDWATRVSWKYACSRAVSGTPTYLVNGVNAFSNEQRTLDAWIALIDGLLLGSGHKSLSEDNERTTASS</sequence>
<dbReference type="Proteomes" id="UP000039324">
    <property type="component" value="Unassembled WGS sequence"/>
</dbReference>
<name>A0A0G4J1E1_PLABS</name>
<dbReference type="CDD" id="cd02972">
    <property type="entry name" value="DsbA_family"/>
    <property type="match status" value="1"/>
</dbReference>
<dbReference type="AlphaFoldDB" id="A0A0G4J1E1"/>
<gene>
    <name evidence="3" type="ORF">PBRA_002069</name>
    <name evidence="4" type="ORF">PLBR_LOCUS469</name>
</gene>
<dbReference type="Proteomes" id="UP000290189">
    <property type="component" value="Unassembled WGS sequence"/>
</dbReference>
<dbReference type="PANTHER" id="PTHR33875:SF2">
    <property type="entry name" value="ACR183CP"/>
    <property type="match status" value="1"/>
</dbReference>
<keyword evidence="5" id="KW-1185">Reference proteome</keyword>
<proteinExistence type="predicted"/>
<dbReference type="EMBL" id="CDSF01000112">
    <property type="protein sequence ID" value="CEP01463.1"/>
    <property type="molecule type" value="Genomic_DNA"/>
</dbReference>
<geneLocation type="mitochondrion" evidence="4"/>
<dbReference type="OMA" id="GVQLESY"/>
<evidence type="ECO:0000313" key="3">
    <source>
        <dbReference type="EMBL" id="CEP01463.1"/>
    </source>
</evidence>
<evidence type="ECO:0000259" key="2">
    <source>
        <dbReference type="Pfam" id="PF13462"/>
    </source>
</evidence>
<dbReference type="SUPFAM" id="SSF52833">
    <property type="entry name" value="Thioredoxin-like"/>
    <property type="match status" value="1"/>
</dbReference>
<dbReference type="STRING" id="37360.A0A0G4J1E1"/>
<dbReference type="EMBL" id="OVEO01000001">
    <property type="protein sequence ID" value="SPQ93254.1"/>
    <property type="molecule type" value="Genomic_DNA"/>
</dbReference>
<dbReference type="Gene3D" id="3.40.30.10">
    <property type="entry name" value="Glutaredoxin"/>
    <property type="match status" value="1"/>
</dbReference>
<dbReference type="InterPro" id="IPR012336">
    <property type="entry name" value="Thioredoxin-like_fold"/>
</dbReference>
<feature type="signal peptide" evidence="1">
    <location>
        <begin position="1"/>
        <end position="19"/>
    </location>
</feature>
<evidence type="ECO:0000313" key="4">
    <source>
        <dbReference type="EMBL" id="SPQ93254.1"/>
    </source>
</evidence>
<dbReference type="Pfam" id="PF13462">
    <property type="entry name" value="Thioredoxin_4"/>
    <property type="match status" value="1"/>
</dbReference>
<evidence type="ECO:0000313" key="5">
    <source>
        <dbReference type="Proteomes" id="UP000039324"/>
    </source>
</evidence>
<feature type="domain" description="Thioredoxin-like fold" evidence="2">
    <location>
        <begin position="28"/>
        <end position="204"/>
    </location>
</feature>
<protein>
    <recommendedName>
        <fullName evidence="2">Thioredoxin-like fold domain-containing protein</fullName>
    </recommendedName>
</protein>
<dbReference type="OrthoDB" id="37297at2759"/>
<dbReference type="PANTHER" id="PTHR33875">
    <property type="entry name" value="OS09G0542200 PROTEIN"/>
    <property type="match status" value="1"/>
</dbReference>
<evidence type="ECO:0000256" key="1">
    <source>
        <dbReference type="SAM" id="SignalP"/>
    </source>
</evidence>
<dbReference type="InterPro" id="IPR036249">
    <property type="entry name" value="Thioredoxin-like_sf"/>
</dbReference>
<reference evidence="4 6" key="2">
    <citation type="submission" date="2018-03" db="EMBL/GenBank/DDBJ databases">
        <authorList>
            <person name="Fogelqvist J."/>
        </authorList>
    </citation>
    <scope>NUCLEOTIDE SEQUENCE [LARGE SCALE GENOMIC DNA]</scope>
</reference>
<accession>A0A0G4J1E1</accession>
<evidence type="ECO:0000313" key="6">
    <source>
        <dbReference type="Proteomes" id="UP000290189"/>
    </source>
</evidence>
<feature type="chain" id="PRO_5033223395" description="Thioredoxin-like fold domain-containing protein" evidence="1">
    <location>
        <begin position="20"/>
        <end position="226"/>
    </location>
</feature>